<evidence type="ECO:0000256" key="12">
    <source>
        <dbReference type="PIRNR" id="PIRNR004862"/>
    </source>
</evidence>
<keyword evidence="17" id="KW-0969">Cilium</keyword>
<keyword evidence="10 12" id="KW-0975">Bacterial flagellum</keyword>
<dbReference type="PANTHER" id="PTHR30046:SF0">
    <property type="entry name" value="FLAGELLAR M-RING PROTEIN"/>
    <property type="match status" value="1"/>
</dbReference>
<dbReference type="Proteomes" id="UP001201273">
    <property type="component" value="Unassembled WGS sequence"/>
</dbReference>
<dbReference type="Pfam" id="PF08345">
    <property type="entry name" value="YscJ_FliF_C"/>
    <property type="match status" value="1"/>
</dbReference>
<comment type="subcellular location">
    <subcellularLocation>
        <location evidence="2 12">Bacterial flagellum basal body</location>
    </subcellularLocation>
    <subcellularLocation>
        <location evidence="3">Cell membrane</location>
        <topology evidence="3">Multi-pass membrane protein</topology>
    </subcellularLocation>
</comment>
<accession>A0ABS8WBS7</accession>
<dbReference type="RefSeq" id="WP_233053069.1">
    <property type="nucleotide sequence ID" value="NZ_JAIMJA010000011.1"/>
</dbReference>
<evidence type="ECO:0000259" key="16">
    <source>
        <dbReference type="Pfam" id="PF08345"/>
    </source>
</evidence>
<evidence type="ECO:0000256" key="3">
    <source>
        <dbReference type="ARBA" id="ARBA00004651"/>
    </source>
</evidence>
<dbReference type="EMBL" id="JAIMJA010000011">
    <property type="protein sequence ID" value="MCE2595557.1"/>
    <property type="molecule type" value="Genomic_DNA"/>
</dbReference>
<sequence length="571" mass="62903">MAEANQNTDLMVGGGSTAMSQTDQLEQGEQKSSPLAMLGNVDVLRQVTIIIGLAIVLAIVVILWFWGKAPDYRPLGNFQTEQLITTLDFLDQEKIPYQLEGNTILVVAEDYQQIKLRLTRNGVGPVDEKGDEILMQDMGFGVSQRLESERLKLSRERQLALAIQAMRNVQKAQVLLAVPKENVFTRREQKASATVVLTVSRADSLTQEEVDSIVDMVSSAVQNLEPSRVTVTDQRGRLLNSGSQDPLAAKSRKEFELERKREEEYKNKIDSILIPVVGFDNYTAEVDVTMDFTAVEQTQKRYNPDIPALRSEMTVENSTVGGDGADVPGALTNQPPMDANIPQDATGGNGGGAPGSSHKEATRNYELDTTISHSRQQSGFVRRLTVSVAVDYQTEAGAEGAVTRVPRTQEQLASIRRLLQGGLGFDVNRGDILEVVTVPFNRPELDNIEPPPFWQSDQFYQMLRFGGSMLVILIVVFAIIRPMLKKLLYPESIDKEDFEMGGAVGSLSGDDDLRLVAADSGDELDFGIKDGHFNLPDLHKDEDLVKAVRALVANEPDLSAQVIKDWLTSDA</sequence>
<evidence type="ECO:0000313" key="17">
    <source>
        <dbReference type="EMBL" id="MCE2595557.1"/>
    </source>
</evidence>
<feature type="domain" description="Flagellar M-ring N-terminal" evidence="15">
    <location>
        <begin position="69"/>
        <end position="240"/>
    </location>
</feature>
<dbReference type="PANTHER" id="PTHR30046">
    <property type="entry name" value="FLAGELLAR M-RING PROTEIN"/>
    <property type="match status" value="1"/>
</dbReference>
<feature type="transmembrane region" description="Helical" evidence="14">
    <location>
        <begin position="47"/>
        <end position="67"/>
    </location>
</feature>
<keyword evidence="8 14" id="KW-1133">Transmembrane helix</keyword>
<dbReference type="Gene3D" id="3.30.300.30">
    <property type="match status" value="1"/>
</dbReference>
<keyword evidence="7 14" id="KW-0812">Transmembrane</keyword>
<dbReference type="InterPro" id="IPR043427">
    <property type="entry name" value="YscJ/FliF"/>
</dbReference>
<evidence type="ECO:0000256" key="4">
    <source>
        <dbReference type="ARBA" id="ARBA00007971"/>
    </source>
</evidence>
<dbReference type="Pfam" id="PF01514">
    <property type="entry name" value="YscJ_FliF"/>
    <property type="match status" value="1"/>
</dbReference>
<feature type="transmembrane region" description="Helical" evidence="14">
    <location>
        <begin position="459"/>
        <end position="480"/>
    </location>
</feature>
<evidence type="ECO:0000256" key="9">
    <source>
        <dbReference type="ARBA" id="ARBA00023136"/>
    </source>
</evidence>
<feature type="domain" description="Flagellar M-ring C-terminal" evidence="16">
    <location>
        <begin position="273"/>
        <end position="440"/>
    </location>
</feature>
<evidence type="ECO:0000256" key="13">
    <source>
        <dbReference type="SAM" id="MobiDB-lite"/>
    </source>
</evidence>
<dbReference type="InterPro" id="IPR013556">
    <property type="entry name" value="Flag_M-ring_C"/>
</dbReference>
<dbReference type="PIRSF" id="PIRSF004862">
    <property type="entry name" value="FliF"/>
    <property type="match status" value="1"/>
</dbReference>
<keyword evidence="17" id="KW-0282">Flagellum</keyword>
<evidence type="ECO:0000256" key="5">
    <source>
        <dbReference type="ARBA" id="ARBA00017949"/>
    </source>
</evidence>
<evidence type="ECO:0000259" key="15">
    <source>
        <dbReference type="Pfam" id="PF01514"/>
    </source>
</evidence>
<proteinExistence type="inferred from homology"/>
<dbReference type="InterPro" id="IPR006182">
    <property type="entry name" value="FliF_N_dom"/>
</dbReference>
<comment type="similarity">
    <text evidence="4 12">Belongs to the FliF family.</text>
</comment>
<evidence type="ECO:0000256" key="7">
    <source>
        <dbReference type="ARBA" id="ARBA00022692"/>
    </source>
</evidence>
<dbReference type="InterPro" id="IPR000067">
    <property type="entry name" value="FlgMring_FliF"/>
</dbReference>
<dbReference type="PRINTS" id="PR01009">
    <property type="entry name" value="FLGMRINGFLIF"/>
</dbReference>
<evidence type="ECO:0000256" key="14">
    <source>
        <dbReference type="SAM" id="Phobius"/>
    </source>
</evidence>
<gene>
    <name evidence="17" type="primary">fliF</name>
    <name evidence="17" type="ORF">K6Y31_12075</name>
</gene>
<comment type="function">
    <text evidence="1 12">The M ring may be actively involved in energy transduction.</text>
</comment>
<name>A0ABS8WBS7_9GAMM</name>
<protein>
    <recommendedName>
        <fullName evidence="5 12">Flagellar M-ring protein</fullName>
    </recommendedName>
</protein>
<evidence type="ECO:0000256" key="10">
    <source>
        <dbReference type="ARBA" id="ARBA00023143"/>
    </source>
</evidence>
<evidence type="ECO:0000256" key="2">
    <source>
        <dbReference type="ARBA" id="ARBA00004117"/>
    </source>
</evidence>
<evidence type="ECO:0000313" key="18">
    <source>
        <dbReference type="Proteomes" id="UP001201273"/>
    </source>
</evidence>
<comment type="subunit">
    <text evidence="11">The basal body constitutes a major portion of the flagellar organelle and consists of four rings (L,P,S, and M) mounted on a central rod. The M ring is integral to the inner membrane of the cell and may be connected to the flagellar rod via the S ring. The S (supramembrane ring) lies just distal to the M ring. The L and P rings lie in the outer membrane and the periplasmic space, respectively.</text>
</comment>
<evidence type="ECO:0000256" key="6">
    <source>
        <dbReference type="ARBA" id="ARBA00022475"/>
    </source>
</evidence>
<evidence type="ECO:0000256" key="1">
    <source>
        <dbReference type="ARBA" id="ARBA00003820"/>
    </source>
</evidence>
<keyword evidence="9 14" id="KW-0472">Membrane</keyword>
<dbReference type="InterPro" id="IPR045851">
    <property type="entry name" value="AMP-bd_C_sf"/>
</dbReference>
<keyword evidence="17" id="KW-0966">Cell projection</keyword>
<reference evidence="17 18" key="1">
    <citation type="journal article" date="2022" name="Environ. Microbiol. Rep.">
        <title>Eco-phylogenetic analyses reveal divergent evolution of vitamin B12 metabolism in the marine bacterial family 'Psychromonadaceae'.</title>
        <authorList>
            <person name="Jin X."/>
            <person name="Yang Y."/>
            <person name="Cao H."/>
            <person name="Gao B."/>
            <person name="Zhao Z."/>
        </authorList>
    </citation>
    <scope>NUCLEOTIDE SEQUENCE [LARGE SCALE GENOMIC DNA]</scope>
    <source>
        <strain evidence="17 18">MKS20</strain>
    </source>
</reference>
<evidence type="ECO:0000256" key="8">
    <source>
        <dbReference type="ARBA" id="ARBA00022989"/>
    </source>
</evidence>
<dbReference type="NCBIfam" id="TIGR00206">
    <property type="entry name" value="fliF"/>
    <property type="match status" value="1"/>
</dbReference>
<feature type="region of interest" description="Disordered" evidence="13">
    <location>
        <begin position="315"/>
        <end position="360"/>
    </location>
</feature>
<evidence type="ECO:0000256" key="11">
    <source>
        <dbReference type="ARBA" id="ARBA00025936"/>
    </source>
</evidence>
<keyword evidence="6" id="KW-1003">Cell membrane</keyword>
<comment type="caution">
    <text evidence="17">The sequence shown here is derived from an EMBL/GenBank/DDBJ whole genome shotgun (WGS) entry which is preliminary data.</text>
</comment>
<keyword evidence="18" id="KW-1185">Reference proteome</keyword>
<organism evidence="17 18">
    <name type="scientific">Motilimonas cestriensis</name>
    <dbReference type="NCBI Taxonomy" id="2742685"/>
    <lineage>
        <taxon>Bacteria</taxon>
        <taxon>Pseudomonadati</taxon>
        <taxon>Pseudomonadota</taxon>
        <taxon>Gammaproteobacteria</taxon>
        <taxon>Alteromonadales</taxon>
        <taxon>Alteromonadales genera incertae sedis</taxon>
        <taxon>Motilimonas</taxon>
    </lineage>
</organism>